<protein>
    <submittedName>
        <fullName evidence="1">Uncharacterized protein</fullName>
    </submittedName>
</protein>
<organism evidence="1">
    <name type="scientific">viral metagenome</name>
    <dbReference type="NCBI Taxonomy" id="1070528"/>
    <lineage>
        <taxon>unclassified sequences</taxon>
        <taxon>metagenomes</taxon>
        <taxon>organismal metagenomes</taxon>
    </lineage>
</organism>
<evidence type="ECO:0000313" key="1">
    <source>
        <dbReference type="EMBL" id="QHT25827.1"/>
    </source>
</evidence>
<dbReference type="AlphaFoldDB" id="A0A6C0E9G9"/>
<accession>A0A6C0E9G9</accession>
<sequence>MSKYENLYNLDLTDEQLNTILSEINNKIEYLIKQKDIFTKKLSEKKAMIGTIKFILKDDRQILDIYEPKITIQNDIKYVEIDISKIPKKDISVHNNTIFVSIKTLRNHIFKEMLQLSNTGNDELYKIINVGSCN</sequence>
<dbReference type="EMBL" id="MN739775">
    <property type="protein sequence ID" value="QHT25827.1"/>
    <property type="molecule type" value="Genomic_DNA"/>
</dbReference>
<reference evidence="1" key="1">
    <citation type="journal article" date="2020" name="Nature">
        <title>Giant virus diversity and host interactions through global metagenomics.</title>
        <authorList>
            <person name="Schulz F."/>
            <person name="Roux S."/>
            <person name="Paez-Espino D."/>
            <person name="Jungbluth S."/>
            <person name="Walsh D.A."/>
            <person name="Denef V.J."/>
            <person name="McMahon K.D."/>
            <person name="Konstantinidis K.T."/>
            <person name="Eloe-Fadrosh E.A."/>
            <person name="Kyrpides N.C."/>
            <person name="Woyke T."/>
        </authorList>
    </citation>
    <scope>NUCLEOTIDE SEQUENCE</scope>
    <source>
        <strain evidence="1">GVMAG-M-3300023179-27</strain>
    </source>
</reference>
<proteinExistence type="predicted"/>
<name>A0A6C0E9G9_9ZZZZ</name>